<evidence type="ECO:0000256" key="4">
    <source>
        <dbReference type="ARBA" id="ARBA00023235"/>
    </source>
</evidence>
<dbReference type="InterPro" id="IPR036263">
    <property type="entry name" value="Chorismate_II_sf"/>
</dbReference>
<dbReference type="InterPro" id="IPR036979">
    <property type="entry name" value="CM_dom_sf"/>
</dbReference>
<dbReference type="PANTHER" id="PTHR38041">
    <property type="entry name" value="CHORISMATE MUTASE"/>
    <property type="match status" value="1"/>
</dbReference>
<dbReference type="RefSeq" id="WP_304483440.1">
    <property type="nucleotide sequence ID" value="NZ_JAUQOQ010000003.1"/>
</dbReference>
<feature type="domain" description="Chorismate mutase" evidence="6">
    <location>
        <begin position="5"/>
        <end position="101"/>
    </location>
</feature>
<comment type="caution">
    <text evidence="7">The sequence shown here is derived from an EMBL/GenBank/DDBJ whole genome shotgun (WGS) entry which is preliminary data.</text>
</comment>
<dbReference type="EC" id="5.4.99.5" evidence="2"/>
<dbReference type="PANTHER" id="PTHR38041:SF2">
    <property type="entry name" value="SECRETED CHORISMATE MUTASE"/>
    <property type="match status" value="1"/>
</dbReference>
<dbReference type="Gene3D" id="1.20.59.10">
    <property type="entry name" value="Chorismate mutase"/>
    <property type="match status" value="1"/>
</dbReference>
<dbReference type="NCBIfam" id="NF006741">
    <property type="entry name" value="PRK09269.1"/>
    <property type="match status" value="1"/>
</dbReference>
<dbReference type="InterPro" id="IPR051331">
    <property type="entry name" value="Chorismate_mutase-related"/>
</dbReference>
<dbReference type="GO" id="GO:0004106">
    <property type="term" value="F:chorismate mutase activity"/>
    <property type="evidence" value="ECO:0007669"/>
    <property type="project" value="UniProtKB-EC"/>
</dbReference>
<feature type="chain" id="PRO_5045572159" description="chorismate mutase" evidence="5">
    <location>
        <begin position="21"/>
        <end position="180"/>
    </location>
</feature>
<feature type="signal peptide" evidence="5">
    <location>
        <begin position="1"/>
        <end position="20"/>
    </location>
</feature>
<name>A0ABV4ZD20_9PSED</name>
<accession>A0ABV4ZD20</accession>
<evidence type="ECO:0000256" key="3">
    <source>
        <dbReference type="ARBA" id="ARBA00022729"/>
    </source>
</evidence>
<evidence type="ECO:0000256" key="1">
    <source>
        <dbReference type="ARBA" id="ARBA00004817"/>
    </source>
</evidence>
<dbReference type="PROSITE" id="PS51168">
    <property type="entry name" value="CHORISMATE_MUT_2"/>
    <property type="match status" value="1"/>
</dbReference>
<evidence type="ECO:0000256" key="5">
    <source>
        <dbReference type="SAM" id="SignalP"/>
    </source>
</evidence>
<keyword evidence="3 5" id="KW-0732">Signal</keyword>
<dbReference type="Pfam" id="PF01817">
    <property type="entry name" value="CM_2"/>
    <property type="match status" value="1"/>
</dbReference>
<evidence type="ECO:0000256" key="2">
    <source>
        <dbReference type="ARBA" id="ARBA00012404"/>
    </source>
</evidence>
<evidence type="ECO:0000313" key="7">
    <source>
        <dbReference type="EMBL" id="MFB3802521.1"/>
    </source>
</evidence>
<dbReference type="InterPro" id="IPR002701">
    <property type="entry name" value="CM_II_prokaryot"/>
</dbReference>
<dbReference type="InterPro" id="IPR008240">
    <property type="entry name" value="Chorismate_mutase_periplasmic"/>
</dbReference>
<dbReference type="Proteomes" id="UP001577047">
    <property type="component" value="Unassembled WGS sequence"/>
</dbReference>
<dbReference type="SUPFAM" id="SSF48600">
    <property type="entry name" value="Chorismate mutase II"/>
    <property type="match status" value="1"/>
</dbReference>
<proteinExistence type="predicted"/>
<evidence type="ECO:0000259" key="6">
    <source>
        <dbReference type="PROSITE" id="PS51168"/>
    </source>
</evidence>
<keyword evidence="4 7" id="KW-0413">Isomerase</keyword>
<dbReference type="PROSITE" id="PS51257">
    <property type="entry name" value="PROKAR_LIPOPROTEIN"/>
    <property type="match status" value="1"/>
</dbReference>
<dbReference type="SMART" id="SM00830">
    <property type="entry name" value="CM_2"/>
    <property type="match status" value="1"/>
</dbReference>
<sequence>MRLTPLCLLCILALTGCLKAPDPDPTFEALLDSIEQRLAIADAVALHKWDSGQPVQDSAREQQVLERVRKAASSHKVSPQRATLSFSDQIEANKLRQYHLLSQWSLVEAAPDIPRLDLTREIRPQLDLLQAQMLDRLARFDRHRPAHCEHALAKAIGLRSSDATRRLMLIRATASLCPRG</sequence>
<organism evidence="7 8">
    <name type="scientific">Pseudomonas boreofloridensis</name>
    <dbReference type="NCBI Taxonomy" id="3064348"/>
    <lineage>
        <taxon>Bacteria</taxon>
        <taxon>Pseudomonadati</taxon>
        <taxon>Pseudomonadota</taxon>
        <taxon>Gammaproteobacteria</taxon>
        <taxon>Pseudomonadales</taxon>
        <taxon>Pseudomonadaceae</taxon>
        <taxon>Pseudomonas</taxon>
    </lineage>
</organism>
<evidence type="ECO:0000313" key="8">
    <source>
        <dbReference type="Proteomes" id="UP001577047"/>
    </source>
</evidence>
<gene>
    <name evidence="7" type="ORF">ACE1YR_19135</name>
</gene>
<reference evidence="7 8" key="1">
    <citation type="submission" date="2024-09" db="EMBL/GenBank/DDBJ databases">
        <authorList>
            <person name="Fullem K."/>
        </authorList>
    </citation>
    <scope>NUCLEOTIDE SEQUENCE [LARGE SCALE GENOMIC DNA]</scope>
    <source>
        <strain evidence="8">K1(2024)</strain>
    </source>
</reference>
<dbReference type="EMBL" id="JBHFXX010000021">
    <property type="protein sequence ID" value="MFB3802521.1"/>
    <property type="molecule type" value="Genomic_DNA"/>
</dbReference>
<comment type="pathway">
    <text evidence="1">Metabolic intermediate biosynthesis; prephenate biosynthesis; prephenate from chorismate: step 1/1.</text>
</comment>
<dbReference type="NCBIfam" id="TIGR01806">
    <property type="entry name" value="CM_mono2"/>
    <property type="match status" value="1"/>
</dbReference>
<keyword evidence="8" id="KW-1185">Reference proteome</keyword>
<protein>
    <recommendedName>
        <fullName evidence="2">chorismate mutase</fullName>
        <ecNumber evidence="2">5.4.99.5</ecNumber>
    </recommendedName>
</protein>